<dbReference type="RefSeq" id="WP_155173650.1">
    <property type="nucleotide sequence ID" value="NZ_BAAAFL010000053.1"/>
</dbReference>
<protein>
    <submittedName>
        <fullName evidence="1">Uncharacterized protein</fullName>
    </submittedName>
</protein>
<organism evidence="1 2">
    <name type="scientific">Fulvivirga kasyanovii</name>
    <dbReference type="NCBI Taxonomy" id="396812"/>
    <lineage>
        <taxon>Bacteria</taxon>
        <taxon>Pseudomonadati</taxon>
        <taxon>Bacteroidota</taxon>
        <taxon>Cytophagia</taxon>
        <taxon>Cytophagales</taxon>
        <taxon>Fulvivirgaceae</taxon>
        <taxon>Fulvivirga</taxon>
    </lineage>
</organism>
<sequence length="147" mass="17313">MDTQQQNSEQAKEAGKKDVQALYLITEYWQSDLQFFKDELQFLRSLLDKYFAHFIERENIDKTKQLADKLIHIEKDRGALEQRVSEHLKLLAGEVKGTSDGKSYEGSHARLETDTIDFLKRFREVKKEVFSHTEHIMESEKAKHLLK</sequence>
<proteinExistence type="predicted"/>
<evidence type="ECO:0000313" key="1">
    <source>
        <dbReference type="EMBL" id="MTI26639.1"/>
    </source>
</evidence>
<dbReference type="Proteomes" id="UP000798808">
    <property type="component" value="Unassembled WGS sequence"/>
</dbReference>
<name>A0ABW9RR34_9BACT</name>
<evidence type="ECO:0000313" key="2">
    <source>
        <dbReference type="Proteomes" id="UP000798808"/>
    </source>
</evidence>
<accession>A0ABW9RR34</accession>
<reference evidence="1 2" key="1">
    <citation type="submission" date="2019-02" db="EMBL/GenBank/DDBJ databases">
        <authorList>
            <person name="Goldberg S.R."/>
            <person name="Haltli B.A."/>
            <person name="Correa H."/>
            <person name="Russell K.G."/>
        </authorList>
    </citation>
    <scope>NUCLEOTIDE SEQUENCE [LARGE SCALE GENOMIC DNA]</scope>
    <source>
        <strain evidence="1 2">JCM 16186</strain>
    </source>
</reference>
<dbReference type="EMBL" id="SMLW01000590">
    <property type="protein sequence ID" value="MTI26639.1"/>
    <property type="molecule type" value="Genomic_DNA"/>
</dbReference>
<gene>
    <name evidence="1" type="ORF">E1163_16905</name>
</gene>
<keyword evidence="2" id="KW-1185">Reference proteome</keyword>
<comment type="caution">
    <text evidence="1">The sequence shown here is derived from an EMBL/GenBank/DDBJ whole genome shotgun (WGS) entry which is preliminary data.</text>
</comment>